<gene>
    <name evidence="2" type="ORF">EYF80_006571</name>
</gene>
<organism evidence="2 3">
    <name type="scientific">Liparis tanakae</name>
    <name type="common">Tanaka's snailfish</name>
    <dbReference type="NCBI Taxonomy" id="230148"/>
    <lineage>
        <taxon>Eukaryota</taxon>
        <taxon>Metazoa</taxon>
        <taxon>Chordata</taxon>
        <taxon>Craniata</taxon>
        <taxon>Vertebrata</taxon>
        <taxon>Euteleostomi</taxon>
        <taxon>Actinopterygii</taxon>
        <taxon>Neopterygii</taxon>
        <taxon>Teleostei</taxon>
        <taxon>Neoteleostei</taxon>
        <taxon>Acanthomorphata</taxon>
        <taxon>Eupercaria</taxon>
        <taxon>Perciformes</taxon>
        <taxon>Cottioidei</taxon>
        <taxon>Cottales</taxon>
        <taxon>Liparidae</taxon>
        <taxon>Liparis</taxon>
    </lineage>
</organism>
<name>A0A4Z2J0P0_9TELE</name>
<evidence type="ECO:0000313" key="3">
    <source>
        <dbReference type="Proteomes" id="UP000314294"/>
    </source>
</evidence>
<accession>A0A4Z2J0P0</accession>
<dbReference type="AlphaFoldDB" id="A0A4Z2J0P0"/>
<comment type="caution">
    <text evidence="2">The sequence shown here is derived from an EMBL/GenBank/DDBJ whole genome shotgun (WGS) entry which is preliminary data.</text>
</comment>
<reference evidence="2 3" key="1">
    <citation type="submission" date="2019-03" db="EMBL/GenBank/DDBJ databases">
        <title>First draft genome of Liparis tanakae, snailfish: a comprehensive survey of snailfish specific genes.</title>
        <authorList>
            <person name="Kim W."/>
            <person name="Song I."/>
            <person name="Jeong J.-H."/>
            <person name="Kim D."/>
            <person name="Kim S."/>
            <person name="Ryu S."/>
            <person name="Song J.Y."/>
            <person name="Lee S.K."/>
        </authorList>
    </citation>
    <scope>NUCLEOTIDE SEQUENCE [LARGE SCALE GENOMIC DNA]</scope>
    <source>
        <tissue evidence="2">Muscle</tissue>
    </source>
</reference>
<feature type="region of interest" description="Disordered" evidence="1">
    <location>
        <begin position="49"/>
        <end position="114"/>
    </location>
</feature>
<evidence type="ECO:0000313" key="2">
    <source>
        <dbReference type="EMBL" id="TNN83238.1"/>
    </source>
</evidence>
<evidence type="ECO:0000256" key="1">
    <source>
        <dbReference type="SAM" id="MobiDB-lite"/>
    </source>
</evidence>
<keyword evidence="3" id="KW-1185">Reference proteome</keyword>
<dbReference type="EMBL" id="SRLO01000034">
    <property type="protein sequence ID" value="TNN83238.1"/>
    <property type="molecule type" value="Genomic_DNA"/>
</dbReference>
<sequence>MPAAPRRQHLGVRRPYVKEATGDEIEEERLELIVTYTRSCMEALYPVPAPTVNTKSKRPLPQAHLPSPPPPPATSTTLSVGKPHWNVFKRHGSSNKQASSSAGFEMGPRNPRNERPPMCCQRCGHSLILHCWENTDEKCSEGEE</sequence>
<dbReference type="Proteomes" id="UP000314294">
    <property type="component" value="Unassembled WGS sequence"/>
</dbReference>
<protein>
    <submittedName>
        <fullName evidence="2">Uncharacterized protein</fullName>
    </submittedName>
</protein>
<proteinExistence type="predicted"/>